<evidence type="ECO:0000313" key="1">
    <source>
        <dbReference type="EMBL" id="KAJ2973783.1"/>
    </source>
</evidence>
<reference evidence="1" key="1">
    <citation type="submission" date="2022-08" db="EMBL/GenBank/DDBJ databases">
        <title>Genome Sequence of Lecanicillium fungicola.</title>
        <authorList>
            <person name="Buettner E."/>
        </authorList>
    </citation>
    <scope>NUCLEOTIDE SEQUENCE</scope>
    <source>
        <strain evidence="1">Babe33</strain>
    </source>
</reference>
<dbReference type="Proteomes" id="UP001143910">
    <property type="component" value="Unassembled WGS sequence"/>
</dbReference>
<name>A0ACC1N464_9HYPO</name>
<protein>
    <submittedName>
        <fullName evidence="1">Uncharacterized protein</fullName>
    </submittedName>
</protein>
<organism evidence="1 2">
    <name type="scientific">Zarea fungicola</name>
    <dbReference type="NCBI Taxonomy" id="93591"/>
    <lineage>
        <taxon>Eukaryota</taxon>
        <taxon>Fungi</taxon>
        <taxon>Dikarya</taxon>
        <taxon>Ascomycota</taxon>
        <taxon>Pezizomycotina</taxon>
        <taxon>Sordariomycetes</taxon>
        <taxon>Hypocreomycetidae</taxon>
        <taxon>Hypocreales</taxon>
        <taxon>Cordycipitaceae</taxon>
        <taxon>Zarea</taxon>
    </lineage>
</organism>
<evidence type="ECO:0000313" key="2">
    <source>
        <dbReference type="Proteomes" id="UP001143910"/>
    </source>
</evidence>
<comment type="caution">
    <text evidence="1">The sequence shown here is derived from an EMBL/GenBank/DDBJ whole genome shotgun (WGS) entry which is preliminary data.</text>
</comment>
<proteinExistence type="predicted"/>
<sequence length="270" mass="28317">MALALDANGASRVFIVGRREDRLKAVASEAIKGSVIPIVGDISLKESLQSVYAQVAAKTDHVDLFIANSGTLGPASAPPQGETTLQQLQQYLCGIPMEDFSRVLEVNVTGTFYSIITFLPLLDASNSRRPPPTVGVLSPPRPQIVVVSSIGGFLRAALTGYAYCASKAALNLLIKMLSTTLAKHHIRVNGIAPGVYYSELTAGIYARQDIAGCGVSDGSYPQDQIPLGRSGASEDIAGIILWMASMAGGYLSGSIIVSDGGRLSISPSSY</sequence>
<dbReference type="EMBL" id="JANJQO010000920">
    <property type="protein sequence ID" value="KAJ2973783.1"/>
    <property type="molecule type" value="Genomic_DNA"/>
</dbReference>
<gene>
    <name evidence="1" type="ORF">NQ176_g6412</name>
</gene>
<accession>A0ACC1N464</accession>
<keyword evidence="2" id="KW-1185">Reference proteome</keyword>